<dbReference type="PANTHER" id="PTHR31339:SF44">
    <property type="entry name" value="PECTIN LYASE-LIKE SUPERFAMILY PROTEIN"/>
    <property type="match status" value="1"/>
</dbReference>
<dbReference type="GO" id="GO:0005975">
    <property type="term" value="P:carbohydrate metabolic process"/>
    <property type="evidence" value="ECO:0007669"/>
    <property type="project" value="InterPro"/>
</dbReference>
<reference evidence="5" key="1">
    <citation type="submission" date="2021-08" db="EMBL/GenBank/DDBJ databases">
        <title>WGS assembly of Ceratopteris richardii.</title>
        <authorList>
            <person name="Marchant D.B."/>
            <person name="Chen G."/>
            <person name="Jenkins J."/>
            <person name="Shu S."/>
            <person name="Leebens-Mack J."/>
            <person name="Grimwood J."/>
            <person name="Schmutz J."/>
            <person name="Soltis P."/>
            <person name="Soltis D."/>
            <person name="Chen Z.-H."/>
        </authorList>
    </citation>
    <scope>NUCLEOTIDE SEQUENCE</scope>
    <source>
        <strain evidence="5">Whitten #5841</strain>
        <tissue evidence="5">Leaf</tissue>
    </source>
</reference>
<dbReference type="Proteomes" id="UP000825935">
    <property type="component" value="Chromosome 38"/>
</dbReference>
<gene>
    <name evidence="5" type="ORF">KP509_38G055700</name>
</gene>
<dbReference type="SUPFAM" id="SSF51126">
    <property type="entry name" value="Pectin lyase-like"/>
    <property type="match status" value="1"/>
</dbReference>
<protein>
    <recommendedName>
        <fullName evidence="7">Polygalacturonase</fullName>
    </recommendedName>
</protein>
<proteinExistence type="inferred from homology"/>
<organism evidence="5 6">
    <name type="scientific">Ceratopteris richardii</name>
    <name type="common">Triangle waterfern</name>
    <dbReference type="NCBI Taxonomy" id="49495"/>
    <lineage>
        <taxon>Eukaryota</taxon>
        <taxon>Viridiplantae</taxon>
        <taxon>Streptophyta</taxon>
        <taxon>Embryophyta</taxon>
        <taxon>Tracheophyta</taxon>
        <taxon>Polypodiopsida</taxon>
        <taxon>Polypodiidae</taxon>
        <taxon>Polypodiales</taxon>
        <taxon>Pteridineae</taxon>
        <taxon>Pteridaceae</taxon>
        <taxon>Parkerioideae</taxon>
        <taxon>Ceratopteris</taxon>
    </lineage>
</organism>
<accession>A0A8T2Q536</accession>
<name>A0A8T2Q536_CERRI</name>
<evidence type="ECO:0000256" key="2">
    <source>
        <dbReference type="ARBA" id="ARBA00022801"/>
    </source>
</evidence>
<evidence type="ECO:0000256" key="3">
    <source>
        <dbReference type="ARBA" id="ARBA00023295"/>
    </source>
</evidence>
<dbReference type="InterPro" id="IPR012334">
    <property type="entry name" value="Pectin_lyas_fold"/>
</dbReference>
<evidence type="ECO:0008006" key="7">
    <source>
        <dbReference type="Google" id="ProtNLM"/>
    </source>
</evidence>
<comment type="similarity">
    <text evidence="1 4">Belongs to the glycosyl hydrolase 28 family.</text>
</comment>
<dbReference type="EMBL" id="CM035443">
    <property type="protein sequence ID" value="KAH7278775.1"/>
    <property type="molecule type" value="Genomic_DNA"/>
</dbReference>
<keyword evidence="3 4" id="KW-0326">Glycosidase</keyword>
<dbReference type="InterPro" id="IPR011050">
    <property type="entry name" value="Pectin_lyase_fold/virulence"/>
</dbReference>
<keyword evidence="6" id="KW-1185">Reference proteome</keyword>
<evidence type="ECO:0000313" key="5">
    <source>
        <dbReference type="EMBL" id="KAH7278775.1"/>
    </source>
</evidence>
<dbReference type="SMART" id="SM00710">
    <property type="entry name" value="PbH1"/>
    <property type="match status" value="5"/>
</dbReference>
<dbReference type="OrthoDB" id="187139at2759"/>
<dbReference type="InterPro" id="IPR006626">
    <property type="entry name" value="PbH1"/>
</dbReference>
<evidence type="ECO:0000313" key="6">
    <source>
        <dbReference type="Proteomes" id="UP000825935"/>
    </source>
</evidence>
<keyword evidence="2 4" id="KW-0378">Hydrolase</keyword>
<dbReference type="InterPro" id="IPR000743">
    <property type="entry name" value="Glyco_hydro_28"/>
</dbReference>
<dbReference type="Gene3D" id="2.160.20.10">
    <property type="entry name" value="Single-stranded right-handed beta-helix, Pectin lyase-like"/>
    <property type="match status" value="1"/>
</dbReference>
<dbReference type="GO" id="GO:0004650">
    <property type="term" value="F:polygalacturonase activity"/>
    <property type="evidence" value="ECO:0007669"/>
    <property type="project" value="InterPro"/>
</dbReference>
<evidence type="ECO:0000256" key="4">
    <source>
        <dbReference type="RuleBase" id="RU361169"/>
    </source>
</evidence>
<comment type="caution">
    <text evidence="5">The sequence shown here is derived from an EMBL/GenBank/DDBJ whole genome shotgun (WGS) entry which is preliminary data.</text>
</comment>
<dbReference type="Pfam" id="PF00295">
    <property type="entry name" value="Glyco_hydro_28"/>
    <property type="match status" value="1"/>
</dbReference>
<dbReference type="AlphaFoldDB" id="A0A8T2Q536"/>
<dbReference type="PANTHER" id="PTHR31339">
    <property type="entry name" value="PECTIN LYASE-RELATED"/>
    <property type="match status" value="1"/>
</dbReference>
<sequence length="498" mass="55407">MVKNAFVARFSHQRSIVRKWAASSIPSSQRTCVLTLWLLAFFIVVFWQRNLIVRFASPASIVQKPLETVHREVPREIPSLRKHVFNLTQFGAVGDGNTLNTHAFELAVSAVASAAMDGGGQLNVPPGLWLTAPFNLTSHMTLFLAAGSVILGTQDESDWPLMPPLPSYGRGREYPGPRYGSLIHGQHLEDVVITGHNGTIDGQGQVWWQKHKSRRLTHTRGRLIQFMWSRHLKITNVTLRNSPFWTLHPYDCDDVLIQGVTILNPVNSPNTDGIDPDSCRDVVIENCYISVGDDCIAIKSGWNQYGIDYGRESSNIVIRNITAHSPVSAGISFGSEMSGGIQNVTVENLNVWHSKRGIRIKTAIGRGGYVSNLRFKNINLDVVRVGIVIKTDYNEHPDLAYDPKALPLVHNIFFSGIRGNGVRIPVRLYGSKKVQVRGVELSNFFVGVTNKKKHIFQCQYVHGKVIGTIYPRPCDLLDVYDSKGNLIRGGLSANITRN</sequence>
<dbReference type="InterPro" id="IPR051801">
    <property type="entry name" value="GH28_Enzymes"/>
</dbReference>
<dbReference type="OMA" id="LWQRDIV"/>
<evidence type="ECO:0000256" key="1">
    <source>
        <dbReference type="ARBA" id="ARBA00008834"/>
    </source>
</evidence>